<feature type="domain" description="PucR C-terminal helix-turn-helix" evidence="1">
    <location>
        <begin position="144"/>
        <end position="197"/>
    </location>
</feature>
<dbReference type="EMBL" id="SLXV01000007">
    <property type="protein sequence ID" value="TCP69609.1"/>
    <property type="molecule type" value="Genomic_DNA"/>
</dbReference>
<sequence>MEVDWEKFLQSYFVDLDLLLVEVAYEQWLVMQPDRELDQRDRTAQRNELLSKARGFLERVRTELGGEARIIVGEKVVSSEALFEEMDRMKRAEKMSYKIDPDQAIVTTWNTFLYELIHSLQVHQLDQVCAVIPTTPLWSDGEMMKTIQCFLEEDLNVSETARKLYIHRNTLLYRLEKIREEIGYDLRVFDDAMMVKLMQFILRRKADVAR</sequence>
<proteinExistence type="predicted"/>
<dbReference type="AlphaFoldDB" id="A0A4R2S0K9"/>
<name>A0A4R2S0K9_9BACL</name>
<reference evidence="2 3" key="1">
    <citation type="submission" date="2019-03" db="EMBL/GenBank/DDBJ databases">
        <title>Genomic Encyclopedia of Type Strains, Phase IV (KMG-IV): sequencing the most valuable type-strain genomes for metagenomic binning, comparative biology and taxonomic classification.</title>
        <authorList>
            <person name="Goeker M."/>
        </authorList>
    </citation>
    <scope>NUCLEOTIDE SEQUENCE [LARGE SCALE GENOMIC DNA]</scope>
    <source>
        <strain evidence="2 3">DSM 46831</strain>
    </source>
</reference>
<dbReference type="Pfam" id="PF13556">
    <property type="entry name" value="HTH_30"/>
    <property type="match status" value="1"/>
</dbReference>
<dbReference type="Gene3D" id="1.10.10.2840">
    <property type="entry name" value="PucR C-terminal helix-turn-helix domain"/>
    <property type="match status" value="1"/>
</dbReference>
<evidence type="ECO:0000313" key="2">
    <source>
        <dbReference type="EMBL" id="TCP69609.1"/>
    </source>
</evidence>
<keyword evidence="3" id="KW-1185">Reference proteome</keyword>
<protein>
    <submittedName>
        <fullName evidence="2">PucR-like helix-turn-helix protein</fullName>
    </submittedName>
</protein>
<comment type="caution">
    <text evidence="2">The sequence shown here is derived from an EMBL/GenBank/DDBJ whole genome shotgun (WGS) entry which is preliminary data.</text>
</comment>
<accession>A0A4R2S0K9</accession>
<dbReference type="PANTHER" id="PTHR33744:SF15">
    <property type="entry name" value="CARBOHYDRATE DIACID REGULATOR"/>
    <property type="match status" value="1"/>
</dbReference>
<gene>
    <name evidence="2" type="ORF">EDD57_10746</name>
</gene>
<evidence type="ECO:0000259" key="1">
    <source>
        <dbReference type="Pfam" id="PF13556"/>
    </source>
</evidence>
<dbReference type="InterPro" id="IPR009057">
    <property type="entry name" value="Homeodomain-like_sf"/>
</dbReference>
<dbReference type="InterPro" id="IPR042070">
    <property type="entry name" value="PucR_C-HTH_sf"/>
</dbReference>
<dbReference type="InterPro" id="IPR025736">
    <property type="entry name" value="PucR_C-HTH_dom"/>
</dbReference>
<dbReference type="SUPFAM" id="SSF46689">
    <property type="entry name" value="Homeodomain-like"/>
    <property type="match status" value="1"/>
</dbReference>
<evidence type="ECO:0000313" key="3">
    <source>
        <dbReference type="Proteomes" id="UP000294746"/>
    </source>
</evidence>
<dbReference type="InterPro" id="IPR051448">
    <property type="entry name" value="CdaR-like_regulators"/>
</dbReference>
<organism evidence="2 3">
    <name type="scientific">Baia soyae</name>
    <dbReference type="NCBI Taxonomy" id="1544746"/>
    <lineage>
        <taxon>Bacteria</taxon>
        <taxon>Bacillati</taxon>
        <taxon>Bacillota</taxon>
        <taxon>Bacilli</taxon>
        <taxon>Bacillales</taxon>
        <taxon>Thermoactinomycetaceae</taxon>
        <taxon>Baia</taxon>
    </lineage>
</organism>
<dbReference type="PANTHER" id="PTHR33744">
    <property type="entry name" value="CARBOHYDRATE DIACID REGULATOR"/>
    <property type="match status" value="1"/>
</dbReference>
<dbReference type="Proteomes" id="UP000294746">
    <property type="component" value="Unassembled WGS sequence"/>
</dbReference>